<dbReference type="OrthoDB" id="10532593at2759"/>
<protein>
    <submittedName>
        <fullName evidence="2">Uncharacterized protein</fullName>
    </submittedName>
</protein>
<evidence type="ECO:0000313" key="2">
    <source>
        <dbReference type="EMBL" id="GMH47915.1"/>
    </source>
</evidence>
<keyword evidence="1" id="KW-0732">Signal</keyword>
<keyword evidence="3" id="KW-1185">Reference proteome</keyword>
<dbReference type="AlphaFoldDB" id="A0A9W7DMS9"/>
<name>A0A9W7DMS9_9STRA</name>
<organism evidence="2 3">
    <name type="scientific">Triparma laevis f. longispina</name>
    <dbReference type="NCBI Taxonomy" id="1714387"/>
    <lineage>
        <taxon>Eukaryota</taxon>
        <taxon>Sar</taxon>
        <taxon>Stramenopiles</taxon>
        <taxon>Ochrophyta</taxon>
        <taxon>Bolidophyceae</taxon>
        <taxon>Parmales</taxon>
        <taxon>Triparmaceae</taxon>
        <taxon>Triparma</taxon>
    </lineage>
</organism>
<evidence type="ECO:0000313" key="3">
    <source>
        <dbReference type="Proteomes" id="UP001165122"/>
    </source>
</evidence>
<sequence>MNLRAHFPAFVLFLSLYLVGGFQSSSLISLNSLIKISTRRPIKRERYSPLNSPPRTPPYNPPITCYKITGLSALRDGVLNSLSDSHDLDLPPSPPHTWTIYVSLLLPPNRRETVSIMSKKYPTSLSSPILKSATYLSPSSVVVALKLLAPNDRVRVFGCNLKKGGEESRVRCLREDGVGFEACEVTTLQRVKEVLEEVDVEIEGGENFEDDVVGVLAAWQHYQSDPGSSALKLLSLTKSTIKSPPLTSKLHTMISDCYLVSAHKKHSQLLEDSKIMIPEVRLFMLMVFKLPTGFLIEYSSEEISESIRRIAFNHGTYQHLCFKAIDESLRSLEINREGNFYGYELIGEGLELLEKPREAEVFRRKARGEGEEEKGEGWEGHSEDWTFDSRKFRDWFELGFDRW</sequence>
<dbReference type="Proteomes" id="UP001165122">
    <property type="component" value="Unassembled WGS sequence"/>
</dbReference>
<feature type="signal peptide" evidence="1">
    <location>
        <begin position="1"/>
        <end position="21"/>
    </location>
</feature>
<comment type="caution">
    <text evidence="2">The sequence shown here is derived from an EMBL/GenBank/DDBJ whole genome shotgun (WGS) entry which is preliminary data.</text>
</comment>
<gene>
    <name evidence="2" type="ORF">TrLO_g3990</name>
</gene>
<evidence type="ECO:0000256" key="1">
    <source>
        <dbReference type="SAM" id="SignalP"/>
    </source>
</evidence>
<feature type="chain" id="PRO_5040855393" evidence="1">
    <location>
        <begin position="22"/>
        <end position="403"/>
    </location>
</feature>
<reference evidence="3" key="1">
    <citation type="journal article" date="2023" name="Commun. Biol.">
        <title>Genome analysis of Parmales, the sister group of diatoms, reveals the evolutionary specialization of diatoms from phago-mixotrophs to photoautotrophs.</title>
        <authorList>
            <person name="Ban H."/>
            <person name="Sato S."/>
            <person name="Yoshikawa S."/>
            <person name="Yamada K."/>
            <person name="Nakamura Y."/>
            <person name="Ichinomiya M."/>
            <person name="Sato N."/>
            <person name="Blanc-Mathieu R."/>
            <person name="Endo H."/>
            <person name="Kuwata A."/>
            <person name="Ogata H."/>
        </authorList>
    </citation>
    <scope>NUCLEOTIDE SEQUENCE [LARGE SCALE GENOMIC DNA]</scope>
    <source>
        <strain evidence="3">NIES 3700</strain>
    </source>
</reference>
<accession>A0A9W7DMS9</accession>
<proteinExistence type="predicted"/>
<dbReference type="EMBL" id="BRXW01000361">
    <property type="protein sequence ID" value="GMH47915.1"/>
    <property type="molecule type" value="Genomic_DNA"/>
</dbReference>